<protein>
    <submittedName>
        <fullName evidence="9">ComEC/Rec2 family competence protein</fullName>
    </submittedName>
</protein>
<dbReference type="Proteomes" id="UP001240483">
    <property type="component" value="Unassembled WGS sequence"/>
</dbReference>
<keyword evidence="2" id="KW-1003">Cell membrane</keyword>
<sequence length="779" mass="82926">MSAGFSSCALDAQDRLIAQAYIADTPLQAHIEVTDAPRDIGQSMLTHVAVTPLAPPEQPAVEPQKQAHAQPSFDAVIVTPSTQLPEGAVVGTQWTAWIRVSASRERASEPVSVAVLSQPVAESTAPTGFTSWVRGNLQRIGEEWGGDGGALIPGLIVGDRSSQSVELAASMVVSGLSHLTAVSGANVAAMVLVVSSLCRLLRIRGVMLYVVILTVIIVFAHIVGPDPSVLRACITGAVGAFAVTVGRPAASIALLALAATTLLLVDPWMLSAAAFQLSVLATFGILVGSRPIASLLQRIKFPRLFAEVTAVSAAATIACTPVLVVLDPEQSLWVIPINVLGSPAAALIGLAAPIVMILGWIPWPWGWPLAASVGFPAQAITVLAQFSAENAPTHRWPDMPWGFLLAASLSWVLPATLLVLAQRMRPGQLRTFITEMRLRLEQRPRAKIHHQTSHHQTTHDRQTHRQRTHHLQTPQRKIAVITLSGLITVVLALLALSFTRSPASTTDEVKPGDILFCDVGQGDALALIGEQNSALLIDVGAEPELIDDCLTRAGVTKLCGVVITHLDLDHVGGIEGALSNRQLDGEVIYGTSKRPPPVEGARRATQGENMTCGAWDVEVIWAPRTAHTENGASVVTRARLWNGDAFDIELIDTGDLESEQAQLMLQTYELNETHPSVRVLKVAHHGSATGGTQLIEEWSPDIALIGVGADNDYGHPRQEILEALYRAKVSVHRTDLEGTLVVRPLSESEGSVQDADEDTNPGGGAEVLHERAPAGSISE</sequence>
<evidence type="ECO:0000256" key="7">
    <source>
        <dbReference type="SAM" id="Phobius"/>
    </source>
</evidence>
<dbReference type="SUPFAM" id="SSF56281">
    <property type="entry name" value="Metallo-hydrolase/oxidoreductase"/>
    <property type="match status" value="1"/>
</dbReference>
<dbReference type="NCBIfam" id="TIGR00360">
    <property type="entry name" value="ComEC_N-term"/>
    <property type="match status" value="1"/>
</dbReference>
<feature type="transmembrane region" description="Helical" evidence="7">
    <location>
        <begin position="252"/>
        <end position="269"/>
    </location>
</feature>
<dbReference type="InterPro" id="IPR004477">
    <property type="entry name" value="ComEC_N"/>
</dbReference>
<evidence type="ECO:0000256" key="2">
    <source>
        <dbReference type="ARBA" id="ARBA00022475"/>
    </source>
</evidence>
<gene>
    <name evidence="9" type="ORF">QP116_09165</name>
</gene>
<feature type="transmembrane region" description="Helical" evidence="7">
    <location>
        <begin position="206"/>
        <end position="223"/>
    </location>
</feature>
<evidence type="ECO:0000313" key="9">
    <source>
        <dbReference type="EMBL" id="MDK6275895.1"/>
    </source>
</evidence>
<dbReference type="RefSeq" id="WP_285333540.1">
    <property type="nucleotide sequence ID" value="NZ_JASODW010000015.1"/>
</dbReference>
<dbReference type="EMBL" id="JASODW010000015">
    <property type="protein sequence ID" value="MDK6275895.1"/>
    <property type="molecule type" value="Genomic_DNA"/>
</dbReference>
<dbReference type="InterPro" id="IPR052159">
    <property type="entry name" value="Competence_DNA_uptake"/>
</dbReference>
<feature type="region of interest" description="Disordered" evidence="6">
    <location>
        <begin position="445"/>
        <end position="471"/>
    </location>
</feature>
<keyword evidence="5 7" id="KW-0472">Membrane</keyword>
<dbReference type="PANTHER" id="PTHR30619">
    <property type="entry name" value="DNA INTERNALIZATION/COMPETENCE PROTEIN COMEC/REC2"/>
    <property type="match status" value="1"/>
</dbReference>
<organism evidence="9 10">
    <name type="scientific">Pseudoglutamicibacter cumminsii</name>
    <dbReference type="NCBI Taxonomy" id="156979"/>
    <lineage>
        <taxon>Bacteria</taxon>
        <taxon>Bacillati</taxon>
        <taxon>Actinomycetota</taxon>
        <taxon>Actinomycetes</taxon>
        <taxon>Micrococcales</taxon>
        <taxon>Micrococcaceae</taxon>
        <taxon>Pseudoglutamicibacter</taxon>
    </lineage>
</organism>
<dbReference type="SMART" id="SM00849">
    <property type="entry name" value="Lactamase_B"/>
    <property type="match status" value="1"/>
</dbReference>
<feature type="transmembrane region" description="Helical" evidence="7">
    <location>
        <begin position="167"/>
        <end position="194"/>
    </location>
</feature>
<comment type="caution">
    <text evidence="9">The sequence shown here is derived from an EMBL/GenBank/DDBJ whole genome shotgun (WGS) entry which is preliminary data.</text>
</comment>
<dbReference type="PANTHER" id="PTHR30619:SF1">
    <property type="entry name" value="RECOMBINATION PROTEIN 2"/>
    <property type="match status" value="1"/>
</dbReference>
<feature type="transmembrane region" description="Helical" evidence="7">
    <location>
        <begin position="478"/>
        <end position="498"/>
    </location>
</feature>
<evidence type="ECO:0000259" key="8">
    <source>
        <dbReference type="SMART" id="SM00849"/>
    </source>
</evidence>
<dbReference type="GO" id="GO:0005886">
    <property type="term" value="C:plasma membrane"/>
    <property type="evidence" value="ECO:0007669"/>
    <property type="project" value="UniProtKB-SubCell"/>
</dbReference>
<keyword evidence="4 7" id="KW-1133">Transmembrane helix</keyword>
<dbReference type="Pfam" id="PF00753">
    <property type="entry name" value="Lactamase_B"/>
    <property type="match status" value="1"/>
</dbReference>
<accession>A0AAP4FIY2</accession>
<evidence type="ECO:0000313" key="10">
    <source>
        <dbReference type="Proteomes" id="UP001240483"/>
    </source>
</evidence>
<dbReference type="Pfam" id="PF03772">
    <property type="entry name" value="Competence"/>
    <property type="match status" value="1"/>
</dbReference>
<feature type="domain" description="Metallo-beta-lactamase" evidence="8">
    <location>
        <begin position="521"/>
        <end position="684"/>
    </location>
</feature>
<evidence type="ECO:0000256" key="4">
    <source>
        <dbReference type="ARBA" id="ARBA00022989"/>
    </source>
</evidence>
<evidence type="ECO:0000256" key="5">
    <source>
        <dbReference type="ARBA" id="ARBA00023136"/>
    </source>
</evidence>
<dbReference type="AlphaFoldDB" id="A0AAP4FIY2"/>
<evidence type="ECO:0000256" key="1">
    <source>
        <dbReference type="ARBA" id="ARBA00004651"/>
    </source>
</evidence>
<dbReference type="InterPro" id="IPR001279">
    <property type="entry name" value="Metallo-B-lactamas"/>
</dbReference>
<keyword evidence="3 7" id="KW-0812">Transmembrane</keyword>
<feature type="transmembrane region" description="Helical" evidence="7">
    <location>
        <begin position="304"/>
        <end position="326"/>
    </location>
</feature>
<dbReference type="Gene3D" id="3.60.15.10">
    <property type="entry name" value="Ribonuclease Z/Hydroxyacylglutathione hydrolase-like"/>
    <property type="match status" value="1"/>
</dbReference>
<feature type="transmembrane region" description="Helical" evidence="7">
    <location>
        <begin position="332"/>
        <end position="358"/>
    </location>
</feature>
<feature type="transmembrane region" description="Helical" evidence="7">
    <location>
        <begin position="400"/>
        <end position="421"/>
    </location>
</feature>
<feature type="region of interest" description="Disordered" evidence="6">
    <location>
        <begin position="744"/>
        <end position="779"/>
    </location>
</feature>
<feature type="transmembrane region" description="Helical" evidence="7">
    <location>
        <begin position="275"/>
        <end position="292"/>
    </location>
</feature>
<comment type="subcellular location">
    <subcellularLocation>
        <location evidence="1">Cell membrane</location>
        <topology evidence="1">Multi-pass membrane protein</topology>
    </subcellularLocation>
</comment>
<evidence type="ECO:0000256" key="6">
    <source>
        <dbReference type="SAM" id="MobiDB-lite"/>
    </source>
</evidence>
<dbReference type="InterPro" id="IPR036866">
    <property type="entry name" value="RibonucZ/Hydroxyglut_hydro"/>
</dbReference>
<proteinExistence type="predicted"/>
<evidence type="ECO:0000256" key="3">
    <source>
        <dbReference type="ARBA" id="ARBA00022692"/>
    </source>
</evidence>
<name>A0AAP4FIY2_9MICC</name>
<reference evidence="9" key="1">
    <citation type="submission" date="2023-05" db="EMBL/GenBank/DDBJ databases">
        <title>Cataloging the Phylogenetic Diversity of Human Bladder Bacteria.</title>
        <authorList>
            <person name="Du J."/>
        </authorList>
    </citation>
    <scope>NUCLEOTIDE SEQUENCE</scope>
    <source>
        <strain evidence="9">UMB9978</strain>
    </source>
</reference>